<dbReference type="SUPFAM" id="SSF55729">
    <property type="entry name" value="Acyl-CoA N-acyltransferases (Nat)"/>
    <property type="match status" value="1"/>
</dbReference>
<dbReference type="InterPro" id="IPR016181">
    <property type="entry name" value="Acyl_CoA_acyltransferase"/>
</dbReference>
<evidence type="ECO:0000313" key="3">
    <source>
        <dbReference type="Proteomes" id="UP000003789"/>
    </source>
</evidence>
<gene>
    <name evidence="2" type="ORF">P3TCK_09698</name>
</gene>
<dbReference type="GO" id="GO:0016747">
    <property type="term" value="F:acyltransferase activity, transferring groups other than amino-acyl groups"/>
    <property type="evidence" value="ECO:0007669"/>
    <property type="project" value="InterPro"/>
</dbReference>
<feature type="domain" description="N-acetyltransferase" evidence="1">
    <location>
        <begin position="3"/>
        <end position="75"/>
    </location>
</feature>
<evidence type="ECO:0000313" key="2">
    <source>
        <dbReference type="EMBL" id="EAS43182.1"/>
    </source>
</evidence>
<reference evidence="2 3" key="1">
    <citation type="submission" date="2006-03" db="EMBL/GenBank/DDBJ databases">
        <authorList>
            <person name="Bartlett D.H."/>
            <person name="Valle G."/>
            <person name="Lauro F.M."/>
            <person name="Vezzi A."/>
            <person name="Simonato F."/>
            <person name="Eloe E."/>
            <person name="Vitulo N."/>
            <person name="Stratton T.K."/>
            <person name="D'angelo M."/>
            <person name="Ferriera S."/>
            <person name="Johnson J."/>
            <person name="Kravitz S."/>
            <person name="Beeson K."/>
            <person name="Sutton G."/>
            <person name="Rogers Y."/>
            <person name="Friedman R."/>
            <person name="Frazier M."/>
            <person name="Venter J.C."/>
        </authorList>
    </citation>
    <scope>NUCLEOTIDE SEQUENCE [LARGE SCALE GENOMIC DNA]</scope>
    <source>
        <strain evidence="2 3">3TCK</strain>
    </source>
</reference>
<dbReference type="InterPro" id="IPR000182">
    <property type="entry name" value="GNAT_dom"/>
</dbReference>
<dbReference type="EMBL" id="AAPH01000013">
    <property type="protein sequence ID" value="EAS43182.1"/>
    <property type="molecule type" value="Genomic_DNA"/>
</dbReference>
<organism evidence="2 3">
    <name type="scientific">Photobacterium profundum 3TCK</name>
    <dbReference type="NCBI Taxonomy" id="314280"/>
    <lineage>
        <taxon>Bacteria</taxon>
        <taxon>Pseudomonadati</taxon>
        <taxon>Pseudomonadota</taxon>
        <taxon>Gammaproteobacteria</taxon>
        <taxon>Vibrionales</taxon>
        <taxon>Vibrionaceae</taxon>
        <taxon>Photobacterium</taxon>
    </lineage>
</organism>
<comment type="caution">
    <text evidence="2">The sequence shown here is derived from an EMBL/GenBank/DDBJ whole genome shotgun (WGS) entry which is preliminary data.</text>
</comment>
<protein>
    <recommendedName>
        <fullName evidence="1">N-acetyltransferase domain-containing protein</fullName>
    </recommendedName>
</protein>
<dbReference type="HOGENOM" id="CLU_2651288_0_0_6"/>
<dbReference type="Gene3D" id="3.40.630.30">
    <property type="match status" value="1"/>
</dbReference>
<name>Q1Z3P6_9GAMM</name>
<dbReference type="CDD" id="cd04301">
    <property type="entry name" value="NAT_SF"/>
    <property type="match status" value="1"/>
</dbReference>
<proteinExistence type="predicted"/>
<evidence type="ECO:0000259" key="1">
    <source>
        <dbReference type="Pfam" id="PF00583"/>
    </source>
</evidence>
<dbReference type="Proteomes" id="UP000003789">
    <property type="component" value="Unassembled WGS sequence"/>
</dbReference>
<dbReference type="Pfam" id="PF00583">
    <property type="entry name" value="Acetyltransf_1"/>
    <property type="match status" value="1"/>
</dbReference>
<accession>Q1Z3P6</accession>
<sequence>MLVDDAVVGFFVIDTANYGFCSKGALGLRAFFIDSRHQGKGYGKFSVAALKPYLQQAYSQNSKIYLTVNCKNLSAY</sequence>
<dbReference type="AlphaFoldDB" id="Q1Z3P6"/>